<sequence length="337" mass="35703">MPSSAMCAEKLGVSLSLIIELVDPLRLALYIVMDLGWMLYWYTIANLAAIFALLIDVVYLFATWVDSSAGARAHTLCEVFWLAGVTIWMAGDFMCNNMQGPLIGSCGPPGQNFEDIATRVAIYVLGMGLLPLAAFYGACAVGLLSMLDSAEAPGCVRAVPSATSAKSKARGAADHGVPLVGGVLPEGLYVRLAMAPWILKDISWAYEVRSAVMVFGLMTVFIAGDSLRRFGGATMQAQLLWFIGNAVWAMCELVSWMALPGWRVVTGIVFALAACWAVLGSKDVLEAAGPVLRSKDIPEDGATAAERESILGRAAAEDKASRSVAQGSGSAGVNLQR</sequence>
<evidence type="ECO:0000256" key="2">
    <source>
        <dbReference type="SAM" id="Phobius"/>
    </source>
</evidence>
<feature type="transmembrane region" description="Helical" evidence="2">
    <location>
        <begin position="120"/>
        <end position="144"/>
    </location>
</feature>
<feature type="transmembrane region" description="Helical" evidence="2">
    <location>
        <begin position="264"/>
        <end position="285"/>
    </location>
</feature>
<feature type="transmembrane region" description="Helical" evidence="2">
    <location>
        <begin position="208"/>
        <end position="227"/>
    </location>
</feature>
<keyword evidence="2" id="KW-1133">Transmembrane helix</keyword>
<feature type="transmembrane region" description="Helical" evidence="2">
    <location>
        <begin position="39"/>
        <end position="62"/>
    </location>
</feature>
<name>A0A7S2PCE5_9DINO</name>
<evidence type="ECO:0000256" key="1">
    <source>
        <dbReference type="SAM" id="MobiDB-lite"/>
    </source>
</evidence>
<reference evidence="3" key="1">
    <citation type="submission" date="2021-01" db="EMBL/GenBank/DDBJ databases">
        <authorList>
            <person name="Corre E."/>
            <person name="Pelletier E."/>
            <person name="Niang G."/>
            <person name="Scheremetjew M."/>
            <person name="Finn R."/>
            <person name="Kale V."/>
            <person name="Holt S."/>
            <person name="Cochrane G."/>
            <person name="Meng A."/>
            <person name="Brown T."/>
            <person name="Cohen L."/>
        </authorList>
    </citation>
    <scope>NUCLEOTIDE SEQUENCE</scope>
    <source>
        <strain evidence="3">RCC3387</strain>
    </source>
</reference>
<dbReference type="AlphaFoldDB" id="A0A7S2PCE5"/>
<feature type="region of interest" description="Disordered" evidence="1">
    <location>
        <begin position="314"/>
        <end position="337"/>
    </location>
</feature>
<keyword evidence="2" id="KW-0812">Transmembrane</keyword>
<proteinExistence type="predicted"/>
<protein>
    <submittedName>
        <fullName evidence="3">Uncharacterized protein</fullName>
    </submittedName>
</protein>
<feature type="transmembrane region" description="Helical" evidence="2">
    <location>
        <begin position="239"/>
        <end position="258"/>
    </location>
</feature>
<keyword evidence="2" id="KW-0472">Membrane</keyword>
<accession>A0A7S2PCE5</accession>
<organism evidence="3">
    <name type="scientific">Zooxanthella nutricula</name>
    <dbReference type="NCBI Taxonomy" id="1333877"/>
    <lineage>
        <taxon>Eukaryota</taxon>
        <taxon>Sar</taxon>
        <taxon>Alveolata</taxon>
        <taxon>Dinophyceae</taxon>
        <taxon>Peridiniales</taxon>
        <taxon>Peridiniales incertae sedis</taxon>
        <taxon>Zooxanthella</taxon>
    </lineage>
</organism>
<feature type="compositionally biased region" description="Polar residues" evidence="1">
    <location>
        <begin position="323"/>
        <end position="337"/>
    </location>
</feature>
<gene>
    <name evidence="3" type="ORF">BRAN1462_LOCUS34228</name>
</gene>
<dbReference type="EMBL" id="HBGW01053972">
    <property type="protein sequence ID" value="CAD9590017.1"/>
    <property type="molecule type" value="Transcribed_RNA"/>
</dbReference>
<evidence type="ECO:0000313" key="3">
    <source>
        <dbReference type="EMBL" id="CAD9590017.1"/>
    </source>
</evidence>